<dbReference type="AlphaFoldDB" id="A0A1H0PYL1"/>
<keyword evidence="2" id="KW-1015">Disulfide bond</keyword>
<dbReference type="STRING" id="504798.SAMN05421871_106149"/>
<gene>
    <name evidence="5" type="ORF">SAMN05192558_106303</name>
</gene>
<feature type="domain" description="SGNH hydrolase-type esterase" evidence="4">
    <location>
        <begin position="32"/>
        <end position="250"/>
    </location>
</feature>
<dbReference type="PANTHER" id="PTHR37981:SF1">
    <property type="entry name" value="SGNH HYDROLASE-TYPE ESTERASE DOMAIN-CONTAINING PROTEIN"/>
    <property type="match status" value="1"/>
</dbReference>
<dbReference type="InterPro" id="IPR036514">
    <property type="entry name" value="SGNH_hydro_sf"/>
</dbReference>
<dbReference type="OrthoDB" id="5503950at2"/>
<name>A0A1H0PYL1_9PSEU</name>
<evidence type="ECO:0000259" key="4">
    <source>
        <dbReference type="Pfam" id="PF13472"/>
    </source>
</evidence>
<dbReference type="GO" id="GO:0004806">
    <property type="term" value="F:triacylglycerol lipase activity"/>
    <property type="evidence" value="ECO:0007669"/>
    <property type="project" value="TreeGrafter"/>
</dbReference>
<evidence type="ECO:0000256" key="1">
    <source>
        <dbReference type="PIRSR" id="PIRSR637460-1"/>
    </source>
</evidence>
<accession>A0A1H0PYL1</accession>
<dbReference type="CDD" id="cd01823">
    <property type="entry name" value="SEST_like"/>
    <property type="match status" value="1"/>
</dbReference>
<keyword evidence="6" id="KW-1185">Reference proteome</keyword>
<feature type="chain" id="PRO_5011644435" evidence="3">
    <location>
        <begin position="25"/>
        <end position="262"/>
    </location>
</feature>
<proteinExistence type="predicted"/>
<dbReference type="GO" id="GO:0019433">
    <property type="term" value="P:triglyceride catabolic process"/>
    <property type="evidence" value="ECO:0007669"/>
    <property type="project" value="TreeGrafter"/>
</dbReference>
<dbReference type="Proteomes" id="UP000199651">
    <property type="component" value="Unassembled WGS sequence"/>
</dbReference>
<keyword evidence="3" id="KW-0732">Signal</keyword>
<evidence type="ECO:0000313" key="5">
    <source>
        <dbReference type="EMBL" id="SDP09568.1"/>
    </source>
</evidence>
<dbReference type="PANTHER" id="PTHR37981">
    <property type="entry name" value="LIPASE 2"/>
    <property type="match status" value="1"/>
</dbReference>
<reference evidence="6" key="1">
    <citation type="submission" date="2016-10" db="EMBL/GenBank/DDBJ databases">
        <authorList>
            <person name="Varghese N."/>
            <person name="Submissions S."/>
        </authorList>
    </citation>
    <scope>NUCLEOTIDE SEQUENCE [LARGE SCALE GENOMIC DNA]</scope>
    <source>
        <strain evidence="6">IBRC-M 10655</strain>
    </source>
</reference>
<dbReference type="RefSeq" id="WP_091376524.1">
    <property type="nucleotide sequence ID" value="NZ_FNDV01000006.1"/>
</dbReference>
<dbReference type="SUPFAM" id="SSF52266">
    <property type="entry name" value="SGNH hydrolase"/>
    <property type="match status" value="1"/>
</dbReference>
<feature type="signal peptide" evidence="3">
    <location>
        <begin position="1"/>
        <end position="24"/>
    </location>
</feature>
<evidence type="ECO:0000313" key="6">
    <source>
        <dbReference type="Proteomes" id="UP000199651"/>
    </source>
</evidence>
<feature type="disulfide bond" evidence="2">
    <location>
        <begin position="118"/>
        <end position="126"/>
    </location>
</feature>
<feature type="disulfide bond" evidence="2">
    <location>
        <begin position="52"/>
        <end position="77"/>
    </location>
</feature>
<dbReference type="EMBL" id="FNJB01000006">
    <property type="protein sequence ID" value="SDP09568.1"/>
    <property type="molecule type" value="Genomic_DNA"/>
</dbReference>
<dbReference type="InterPro" id="IPR037460">
    <property type="entry name" value="SEST-like"/>
</dbReference>
<feature type="active site" evidence="1">
    <location>
        <position position="243"/>
    </location>
</feature>
<keyword evidence="5" id="KW-0378">Hydrolase</keyword>
<evidence type="ECO:0000256" key="3">
    <source>
        <dbReference type="SAM" id="SignalP"/>
    </source>
</evidence>
<feature type="disulfide bond" evidence="2">
    <location>
        <begin position="176"/>
        <end position="225"/>
    </location>
</feature>
<organism evidence="5 6">
    <name type="scientific">Actinokineospora alba</name>
    <dbReference type="NCBI Taxonomy" id="504798"/>
    <lineage>
        <taxon>Bacteria</taxon>
        <taxon>Bacillati</taxon>
        <taxon>Actinomycetota</taxon>
        <taxon>Actinomycetes</taxon>
        <taxon>Pseudonocardiales</taxon>
        <taxon>Pseudonocardiaceae</taxon>
        <taxon>Actinokineospora</taxon>
    </lineage>
</organism>
<dbReference type="Pfam" id="PF13472">
    <property type="entry name" value="Lipase_GDSL_2"/>
    <property type="match status" value="1"/>
</dbReference>
<evidence type="ECO:0000256" key="2">
    <source>
        <dbReference type="PIRSR" id="PIRSR637460-2"/>
    </source>
</evidence>
<feature type="active site" description="Nucleophile" evidence="1">
    <location>
        <position position="36"/>
    </location>
</feature>
<sequence>MFGKVLASAVAVTAAVALAPGASAAEVDEYVALGDSYSSGNGTYAANLDPFCYKSTYAYPYLVSKARPNTQLNFQACQGAKTDNIISGQSRALTASTDLVSITIGGNDIGFADLIFGCAGNNSTNCQGTVDEANRKIREELPAKLDRAYAAIRAGAPNARIVVLGYGRFAGSTVSCAAANGITADEAVLLNGVADNLDAAIAGRVAAAGFTYKSSIARFTGHDVCAADPYLNGKSWSVADMYHPTRSGHANGLAYLLRQVIG</sequence>
<dbReference type="Gene3D" id="3.40.50.1110">
    <property type="entry name" value="SGNH hydrolase"/>
    <property type="match status" value="1"/>
</dbReference>
<dbReference type="InterPro" id="IPR013830">
    <property type="entry name" value="SGNH_hydro"/>
</dbReference>
<protein>
    <submittedName>
        <fullName evidence="5">GDSL-like Lipase/Acylhydrolase family protein</fullName>
    </submittedName>
</protein>